<feature type="region of interest" description="Disordered" evidence="1">
    <location>
        <begin position="110"/>
        <end position="143"/>
    </location>
</feature>
<reference evidence="2" key="1">
    <citation type="journal article" date="2022" name="bioRxiv">
        <title>Genomics of Preaxostyla Flagellates Illuminates Evolutionary Transitions and the Path Towards Mitochondrial Loss.</title>
        <authorList>
            <person name="Novak L.V.F."/>
            <person name="Treitli S.C."/>
            <person name="Pyrih J."/>
            <person name="Halakuc P."/>
            <person name="Pipaliya S.V."/>
            <person name="Vacek V."/>
            <person name="Brzon O."/>
            <person name="Soukal P."/>
            <person name="Eme L."/>
            <person name="Dacks J.B."/>
            <person name="Karnkowska A."/>
            <person name="Elias M."/>
            <person name="Hampl V."/>
        </authorList>
    </citation>
    <scope>NUCLEOTIDE SEQUENCE</scope>
    <source>
        <strain evidence="2">RCP-MX</strain>
    </source>
</reference>
<name>A0ABQ8UGL3_9EUKA</name>
<evidence type="ECO:0000313" key="3">
    <source>
        <dbReference type="Proteomes" id="UP001141327"/>
    </source>
</evidence>
<evidence type="ECO:0000256" key="1">
    <source>
        <dbReference type="SAM" id="MobiDB-lite"/>
    </source>
</evidence>
<dbReference type="Proteomes" id="UP001141327">
    <property type="component" value="Unassembled WGS sequence"/>
</dbReference>
<keyword evidence="3" id="KW-1185">Reference proteome</keyword>
<dbReference type="EMBL" id="JAPMOS010000055">
    <property type="protein sequence ID" value="KAJ4457021.1"/>
    <property type="molecule type" value="Genomic_DNA"/>
</dbReference>
<accession>A0ABQ8UGL3</accession>
<feature type="compositionally biased region" description="Basic and acidic residues" evidence="1">
    <location>
        <begin position="116"/>
        <end position="143"/>
    </location>
</feature>
<evidence type="ECO:0000313" key="2">
    <source>
        <dbReference type="EMBL" id="KAJ4457021.1"/>
    </source>
</evidence>
<sequence>MLNFLNGTSVSLTAKKPADPNRVPLAPGFTYSVRAPPAPAKTKGQKVDIALEKFDDIARLYYCTKWDGSPYEEAAQDELWRRAEKFVKAMKKHNAKPRYPEEVKQEMKRKYAGMTEEQKKQAKAAEARQKREEKRAELEPRRQRLREYNARRLSLKQDIVSRLQAASTLPERAQIMKTYRTNLKALGPRPAEAPARHVPASLKRHVRNNQRRAADRLWLFQTLLCLLWMPAQPDPFVPAPLPPRALVSPQYTVTLPPPSASEIEAAREAAFRRTVAESDPAYDRRRRAFAREVGVL</sequence>
<evidence type="ECO:0008006" key="4">
    <source>
        <dbReference type="Google" id="ProtNLM"/>
    </source>
</evidence>
<comment type="caution">
    <text evidence="2">The sequence shown here is derived from an EMBL/GenBank/DDBJ whole genome shotgun (WGS) entry which is preliminary data.</text>
</comment>
<gene>
    <name evidence="2" type="ORF">PAPYR_7528</name>
</gene>
<proteinExistence type="predicted"/>
<protein>
    <recommendedName>
        <fullName evidence="4">HMG box domain-containing protein</fullName>
    </recommendedName>
</protein>
<organism evidence="2 3">
    <name type="scientific">Paratrimastix pyriformis</name>
    <dbReference type="NCBI Taxonomy" id="342808"/>
    <lineage>
        <taxon>Eukaryota</taxon>
        <taxon>Metamonada</taxon>
        <taxon>Preaxostyla</taxon>
        <taxon>Paratrimastigidae</taxon>
        <taxon>Paratrimastix</taxon>
    </lineage>
</organism>